<feature type="transmembrane region" description="Helical" evidence="7">
    <location>
        <begin position="116"/>
        <end position="135"/>
    </location>
</feature>
<organism evidence="9 10">
    <name type="scientific">Actinacidiphila yanglinensis</name>
    <dbReference type="NCBI Taxonomy" id="310779"/>
    <lineage>
        <taxon>Bacteria</taxon>
        <taxon>Bacillati</taxon>
        <taxon>Actinomycetota</taxon>
        <taxon>Actinomycetes</taxon>
        <taxon>Kitasatosporales</taxon>
        <taxon>Streptomycetaceae</taxon>
        <taxon>Actinacidiphila</taxon>
    </lineage>
</organism>
<name>A0A1H6E3T8_9ACTN</name>
<feature type="transmembrane region" description="Helical" evidence="7">
    <location>
        <begin position="174"/>
        <end position="195"/>
    </location>
</feature>
<feature type="transmembrane region" description="Helical" evidence="7">
    <location>
        <begin position="207"/>
        <end position="227"/>
    </location>
</feature>
<accession>A0A1H6E3T8</accession>
<dbReference type="InterPro" id="IPR044049">
    <property type="entry name" value="EccD_transm"/>
</dbReference>
<dbReference type="GO" id="GO:0005886">
    <property type="term" value="C:plasma membrane"/>
    <property type="evidence" value="ECO:0007669"/>
    <property type="project" value="UniProtKB-SubCell"/>
</dbReference>
<feature type="transmembrane region" description="Helical" evidence="7">
    <location>
        <begin position="423"/>
        <end position="445"/>
    </location>
</feature>
<dbReference type="Proteomes" id="UP000236754">
    <property type="component" value="Unassembled WGS sequence"/>
</dbReference>
<dbReference type="Pfam" id="PF08817">
    <property type="entry name" value="YukD"/>
    <property type="match status" value="1"/>
</dbReference>
<feature type="transmembrane region" description="Helical" evidence="7">
    <location>
        <begin position="361"/>
        <end position="378"/>
    </location>
</feature>
<keyword evidence="4 7" id="KW-0812">Transmembrane</keyword>
<evidence type="ECO:0000256" key="3">
    <source>
        <dbReference type="ARBA" id="ARBA00022475"/>
    </source>
</evidence>
<gene>
    <name evidence="9" type="ORF">SAMN05216223_1256</name>
</gene>
<keyword evidence="6 7" id="KW-0472">Membrane</keyword>
<keyword evidence="3" id="KW-1003">Cell membrane</keyword>
<evidence type="ECO:0000313" key="10">
    <source>
        <dbReference type="Proteomes" id="UP000236754"/>
    </source>
</evidence>
<dbReference type="Gene3D" id="3.10.20.90">
    <property type="entry name" value="Phosphatidylinositol 3-kinase Catalytic Subunit, Chain A, domain 1"/>
    <property type="match status" value="1"/>
</dbReference>
<sequence>MENERCHVTVVGARRRVDLAVPADAAIAEYTPTLLTLLGEVEFDDTLPPVWSLALPGGPPLGPQTSLRESGVADGATLYLRDAAAGEFDEPVVTDLEEKVEGAGEDVSVWGRRTRAYVTLVLGLLGLIAGFVALACSGDRTAVLPAAGAAAVVVALCLLVLVWQATRQGWSLPLALRLVMAYSAIPLLAVASASFELAGADHGRHAGSVLEALSAGAVLAALAGLLAIRHATTLMTAAIAAFAVVLTVCLAGGHVTLLEAAAVVGVAMLAVLGVAPRLSGHFAVLAGHPGGAAGRDEEADVLHLVKRGQRLLIGTNVLVAVVSAACLLVLGSSHQRYAVALAGCLGLALVLRAGRLTMAPAVVPVVIAGTIGLVTGLIKAPGRFGAPDWAGSAVLLVVALLAVAVGLVRAFRASAPDVRPSWIDPLAGFLTVACVPLVVGVFGVYSSMMNSGHTP</sequence>
<feature type="transmembrane region" description="Helical" evidence="7">
    <location>
        <begin position="390"/>
        <end position="411"/>
    </location>
</feature>
<dbReference type="AlphaFoldDB" id="A0A1H6E3T8"/>
<feature type="domain" description="EccD-like transmembrane" evidence="8">
    <location>
        <begin position="118"/>
        <end position="448"/>
    </location>
</feature>
<dbReference type="RefSeq" id="WP_103890215.1">
    <property type="nucleotide sequence ID" value="NZ_FNVU01000025.1"/>
</dbReference>
<dbReference type="InterPro" id="IPR006707">
    <property type="entry name" value="T7SS_EccD"/>
</dbReference>
<dbReference type="InterPro" id="IPR024962">
    <property type="entry name" value="YukD-like"/>
</dbReference>
<dbReference type="EMBL" id="FNVU01000025">
    <property type="protein sequence ID" value="SEG92001.1"/>
    <property type="molecule type" value="Genomic_DNA"/>
</dbReference>
<dbReference type="OrthoDB" id="3326149at2"/>
<reference evidence="9 10" key="1">
    <citation type="submission" date="2016-10" db="EMBL/GenBank/DDBJ databases">
        <authorList>
            <person name="de Groot N.N."/>
        </authorList>
    </citation>
    <scope>NUCLEOTIDE SEQUENCE [LARGE SCALE GENOMIC DNA]</scope>
    <source>
        <strain evidence="9 10">CGMCC 4.2023</strain>
    </source>
</reference>
<evidence type="ECO:0000256" key="2">
    <source>
        <dbReference type="ARBA" id="ARBA00006162"/>
    </source>
</evidence>
<dbReference type="Pfam" id="PF19053">
    <property type="entry name" value="EccD"/>
    <property type="match status" value="1"/>
</dbReference>
<comment type="similarity">
    <text evidence="2">Belongs to the EccD/Snm4 family.</text>
</comment>
<evidence type="ECO:0000256" key="4">
    <source>
        <dbReference type="ARBA" id="ARBA00022692"/>
    </source>
</evidence>
<protein>
    <submittedName>
        <fullName evidence="9">Type VII secretion integral membrane protein EccD</fullName>
    </submittedName>
</protein>
<feature type="transmembrane region" description="Helical" evidence="7">
    <location>
        <begin position="234"/>
        <end position="254"/>
    </location>
</feature>
<evidence type="ECO:0000256" key="5">
    <source>
        <dbReference type="ARBA" id="ARBA00022989"/>
    </source>
</evidence>
<evidence type="ECO:0000256" key="1">
    <source>
        <dbReference type="ARBA" id="ARBA00004651"/>
    </source>
</evidence>
<proteinExistence type="inferred from homology"/>
<feature type="transmembrane region" description="Helical" evidence="7">
    <location>
        <begin position="311"/>
        <end position="331"/>
    </location>
</feature>
<evidence type="ECO:0000313" key="9">
    <source>
        <dbReference type="EMBL" id="SEG92001.1"/>
    </source>
</evidence>
<comment type="subcellular location">
    <subcellularLocation>
        <location evidence="1">Cell membrane</location>
        <topology evidence="1">Multi-pass membrane protein</topology>
    </subcellularLocation>
</comment>
<feature type="transmembrane region" description="Helical" evidence="7">
    <location>
        <begin position="337"/>
        <end position="354"/>
    </location>
</feature>
<evidence type="ECO:0000256" key="7">
    <source>
        <dbReference type="SAM" id="Phobius"/>
    </source>
</evidence>
<keyword evidence="10" id="KW-1185">Reference proteome</keyword>
<evidence type="ECO:0000259" key="8">
    <source>
        <dbReference type="Pfam" id="PF19053"/>
    </source>
</evidence>
<feature type="transmembrane region" description="Helical" evidence="7">
    <location>
        <begin position="141"/>
        <end position="162"/>
    </location>
</feature>
<evidence type="ECO:0000256" key="6">
    <source>
        <dbReference type="ARBA" id="ARBA00023136"/>
    </source>
</evidence>
<dbReference type="NCBIfam" id="TIGR03920">
    <property type="entry name" value="T7SS_EccD"/>
    <property type="match status" value="1"/>
</dbReference>
<keyword evidence="5 7" id="KW-1133">Transmembrane helix</keyword>